<gene>
    <name evidence="3" type="ORF">A6R68_05317</name>
</gene>
<organism evidence="3 4">
    <name type="scientific">Neotoma lepida</name>
    <name type="common">Desert woodrat</name>
    <dbReference type="NCBI Taxonomy" id="56216"/>
    <lineage>
        <taxon>Eukaryota</taxon>
        <taxon>Metazoa</taxon>
        <taxon>Chordata</taxon>
        <taxon>Craniata</taxon>
        <taxon>Vertebrata</taxon>
        <taxon>Euteleostomi</taxon>
        <taxon>Mammalia</taxon>
        <taxon>Eutheria</taxon>
        <taxon>Euarchontoglires</taxon>
        <taxon>Glires</taxon>
        <taxon>Rodentia</taxon>
        <taxon>Myomorpha</taxon>
        <taxon>Muroidea</taxon>
        <taxon>Cricetidae</taxon>
        <taxon>Neotominae</taxon>
        <taxon>Neotoma</taxon>
    </lineage>
</organism>
<evidence type="ECO:0000313" key="4">
    <source>
        <dbReference type="Proteomes" id="UP000092124"/>
    </source>
</evidence>
<dbReference type="GO" id="GO:0030527">
    <property type="term" value="F:structural constituent of chromatin"/>
    <property type="evidence" value="ECO:0007669"/>
    <property type="project" value="InterPro"/>
</dbReference>
<protein>
    <submittedName>
        <fullName evidence="3">Uncharacterized protein</fullName>
    </submittedName>
</protein>
<dbReference type="Proteomes" id="UP000092124">
    <property type="component" value="Unassembled WGS sequence"/>
</dbReference>
<dbReference type="GO" id="GO:0003677">
    <property type="term" value="F:DNA binding"/>
    <property type="evidence" value="ECO:0007669"/>
    <property type="project" value="InterPro"/>
</dbReference>
<evidence type="ECO:0000313" key="3">
    <source>
        <dbReference type="EMBL" id="OBS66142.1"/>
    </source>
</evidence>
<reference evidence="3 4" key="1">
    <citation type="submission" date="2016-06" db="EMBL/GenBank/DDBJ databases">
        <title>The Draft Genome Sequence and Annotation of the Desert Woodrat Neotoma lepida.</title>
        <authorList>
            <person name="Campbell M."/>
            <person name="Oakeson K.F."/>
            <person name="Yandell M."/>
            <person name="Halpert J.R."/>
            <person name="Dearing D."/>
        </authorList>
    </citation>
    <scope>NUCLEOTIDE SEQUENCE [LARGE SCALE GENOMIC DNA]</scope>
    <source>
        <strain evidence="3">417</strain>
        <tissue evidence="3">Liver</tissue>
    </source>
</reference>
<dbReference type="STRING" id="56216.A0A1A6GLD0"/>
<proteinExistence type="inferred from homology"/>
<sequence>MDCLKHRGGHHEHCEEQQQARRHGGKQRAPKAARKSAPSTGGVKKPYPYKPGTAASSESRRSQKSTELPIHKLPFQHLGLGSCSWITHLRKWKSGFSQEDLADSSRAAVP</sequence>
<dbReference type="GO" id="GO:0046982">
    <property type="term" value="F:protein heterodimerization activity"/>
    <property type="evidence" value="ECO:0007669"/>
    <property type="project" value="InterPro"/>
</dbReference>
<keyword evidence="4" id="KW-1185">Reference proteome</keyword>
<feature type="region of interest" description="Disordered" evidence="2">
    <location>
        <begin position="1"/>
        <end position="73"/>
    </location>
</feature>
<dbReference type="InterPro" id="IPR009072">
    <property type="entry name" value="Histone-fold"/>
</dbReference>
<accession>A0A1A6GLD0</accession>
<dbReference type="EMBL" id="LZPO01087453">
    <property type="protein sequence ID" value="OBS66142.1"/>
    <property type="molecule type" value="Genomic_DNA"/>
</dbReference>
<name>A0A1A6GLD0_NEOLE</name>
<dbReference type="GO" id="GO:0000786">
    <property type="term" value="C:nucleosome"/>
    <property type="evidence" value="ECO:0007669"/>
    <property type="project" value="InterPro"/>
</dbReference>
<dbReference type="AlphaFoldDB" id="A0A1A6GLD0"/>
<dbReference type="PANTHER" id="PTHR11426">
    <property type="entry name" value="HISTONE H3"/>
    <property type="match status" value="1"/>
</dbReference>
<feature type="compositionally biased region" description="Basic residues" evidence="2">
    <location>
        <begin position="1"/>
        <end position="10"/>
    </location>
</feature>
<dbReference type="PRINTS" id="PR00622">
    <property type="entry name" value="HISTONEH3"/>
</dbReference>
<comment type="caution">
    <text evidence="3">The sequence shown here is derived from an EMBL/GenBank/DDBJ whole genome shotgun (WGS) entry which is preliminary data.</text>
</comment>
<comment type="similarity">
    <text evidence="1">Belongs to the histone H3 family.</text>
</comment>
<feature type="compositionally biased region" description="Basic residues" evidence="2">
    <location>
        <begin position="20"/>
        <end position="34"/>
    </location>
</feature>
<evidence type="ECO:0000256" key="2">
    <source>
        <dbReference type="SAM" id="MobiDB-lite"/>
    </source>
</evidence>
<dbReference type="Gene3D" id="1.10.20.10">
    <property type="entry name" value="Histone, subunit A"/>
    <property type="match status" value="1"/>
</dbReference>
<dbReference type="InterPro" id="IPR000164">
    <property type="entry name" value="Histone_H3/CENP-A"/>
</dbReference>
<dbReference type="SUPFAM" id="SSF47113">
    <property type="entry name" value="Histone-fold"/>
    <property type="match status" value="1"/>
</dbReference>
<evidence type="ECO:0000256" key="1">
    <source>
        <dbReference type="ARBA" id="ARBA00010343"/>
    </source>
</evidence>